<evidence type="ECO:0000313" key="8">
    <source>
        <dbReference type="EMBL" id="ELU12442.1"/>
    </source>
</evidence>
<dbReference type="Gene3D" id="1.20.1070.10">
    <property type="entry name" value="Rhodopsin 7-helix transmembrane proteins"/>
    <property type="match status" value="1"/>
</dbReference>
<accession>R7V1Q9</accession>
<feature type="transmembrane region" description="Helical" evidence="6">
    <location>
        <begin position="64"/>
        <end position="86"/>
    </location>
</feature>
<dbReference type="GO" id="GO:0004930">
    <property type="term" value="F:G protein-coupled receptor activity"/>
    <property type="evidence" value="ECO:0007669"/>
    <property type="project" value="UniProtKB-KW"/>
</dbReference>
<evidence type="ECO:0000313" key="10">
    <source>
        <dbReference type="Proteomes" id="UP000014760"/>
    </source>
</evidence>
<evidence type="ECO:0000256" key="1">
    <source>
        <dbReference type="ARBA" id="ARBA00004370"/>
    </source>
</evidence>
<evidence type="ECO:0000256" key="2">
    <source>
        <dbReference type="ARBA" id="ARBA00022692"/>
    </source>
</evidence>
<dbReference type="Pfam" id="PF00001">
    <property type="entry name" value="7tm_1"/>
    <property type="match status" value="1"/>
</dbReference>
<evidence type="ECO:0000256" key="4">
    <source>
        <dbReference type="ARBA" id="ARBA00023136"/>
    </source>
</evidence>
<comment type="similarity">
    <text evidence="5">Belongs to the G-protein coupled receptor 1 family.</text>
</comment>
<dbReference type="InterPro" id="IPR000276">
    <property type="entry name" value="GPCR_Rhodpsn"/>
</dbReference>
<dbReference type="Proteomes" id="UP000014760">
    <property type="component" value="Unassembled WGS sequence"/>
</dbReference>
<keyword evidence="5" id="KW-0807">Transducer</keyword>
<keyword evidence="2 5" id="KW-0812">Transmembrane</keyword>
<dbReference type="EMBL" id="KB295955">
    <property type="protein sequence ID" value="ELU12442.1"/>
    <property type="molecule type" value="Genomic_DNA"/>
</dbReference>
<comment type="subcellular location">
    <subcellularLocation>
        <location evidence="1">Membrane</location>
    </subcellularLocation>
</comment>
<dbReference type="GO" id="GO:0016020">
    <property type="term" value="C:membrane"/>
    <property type="evidence" value="ECO:0007669"/>
    <property type="project" value="UniProtKB-SubCell"/>
</dbReference>
<dbReference type="PROSITE" id="PS50262">
    <property type="entry name" value="G_PROTEIN_RECEP_F1_2"/>
    <property type="match status" value="1"/>
</dbReference>
<dbReference type="HOGENOM" id="CLU_009579_24_7_1"/>
<reference evidence="9" key="3">
    <citation type="submission" date="2015-06" db="UniProtKB">
        <authorList>
            <consortium name="EnsemblMetazoa"/>
        </authorList>
    </citation>
    <scope>IDENTIFICATION</scope>
</reference>
<proteinExistence type="inferred from homology"/>
<keyword evidence="10" id="KW-1185">Reference proteome</keyword>
<organism evidence="8">
    <name type="scientific">Capitella teleta</name>
    <name type="common">Polychaete worm</name>
    <dbReference type="NCBI Taxonomy" id="283909"/>
    <lineage>
        <taxon>Eukaryota</taxon>
        <taxon>Metazoa</taxon>
        <taxon>Spiralia</taxon>
        <taxon>Lophotrochozoa</taxon>
        <taxon>Annelida</taxon>
        <taxon>Polychaeta</taxon>
        <taxon>Sedentaria</taxon>
        <taxon>Scolecida</taxon>
        <taxon>Capitellidae</taxon>
        <taxon>Capitella</taxon>
    </lineage>
</organism>
<evidence type="ECO:0000256" key="3">
    <source>
        <dbReference type="ARBA" id="ARBA00022989"/>
    </source>
</evidence>
<dbReference type="PANTHER" id="PTHR46641:SF2">
    <property type="entry name" value="FMRFAMIDE RECEPTOR"/>
    <property type="match status" value="1"/>
</dbReference>
<reference evidence="10" key="1">
    <citation type="submission" date="2012-12" db="EMBL/GenBank/DDBJ databases">
        <authorList>
            <person name="Hellsten U."/>
            <person name="Grimwood J."/>
            <person name="Chapman J.A."/>
            <person name="Shapiro H."/>
            <person name="Aerts A."/>
            <person name="Otillar R.P."/>
            <person name="Terry A.Y."/>
            <person name="Boore J.L."/>
            <person name="Simakov O."/>
            <person name="Marletaz F."/>
            <person name="Cho S.-J."/>
            <person name="Edsinger-Gonzales E."/>
            <person name="Havlak P."/>
            <person name="Kuo D.-H."/>
            <person name="Larsson T."/>
            <person name="Lv J."/>
            <person name="Arendt D."/>
            <person name="Savage R."/>
            <person name="Osoegawa K."/>
            <person name="de Jong P."/>
            <person name="Lindberg D.R."/>
            <person name="Seaver E.C."/>
            <person name="Weisblat D.A."/>
            <person name="Putnam N.H."/>
            <person name="Grigoriev I.V."/>
            <person name="Rokhsar D.S."/>
        </authorList>
    </citation>
    <scope>NUCLEOTIDE SEQUENCE</scope>
    <source>
        <strain evidence="10">I ESC-2004</strain>
    </source>
</reference>
<evidence type="ECO:0000259" key="7">
    <source>
        <dbReference type="PROSITE" id="PS50262"/>
    </source>
</evidence>
<feature type="transmembrane region" description="Helical" evidence="6">
    <location>
        <begin position="151"/>
        <end position="172"/>
    </location>
</feature>
<dbReference type="AlphaFoldDB" id="R7V1Q9"/>
<feature type="transmembrane region" description="Helical" evidence="6">
    <location>
        <begin position="206"/>
        <end position="228"/>
    </location>
</feature>
<gene>
    <name evidence="8" type="ORF">CAPTEDRAFT_196453</name>
</gene>
<feature type="transmembrane region" description="Helical" evidence="6">
    <location>
        <begin position="23"/>
        <end position="52"/>
    </location>
</feature>
<feature type="transmembrane region" description="Helical" evidence="6">
    <location>
        <begin position="301"/>
        <end position="321"/>
    </location>
</feature>
<feature type="transmembrane region" description="Helical" evidence="6">
    <location>
        <begin position="106"/>
        <end position="130"/>
    </location>
</feature>
<evidence type="ECO:0000313" key="9">
    <source>
        <dbReference type="EnsemblMetazoa" id="CapteP196453"/>
    </source>
</evidence>
<keyword evidence="4 6" id="KW-0472">Membrane</keyword>
<keyword evidence="5" id="KW-0297">G-protein coupled receptor</keyword>
<dbReference type="STRING" id="283909.R7V1Q9"/>
<dbReference type="PANTHER" id="PTHR46641">
    <property type="entry name" value="FMRFAMIDE RECEPTOR-RELATED"/>
    <property type="match status" value="1"/>
</dbReference>
<sequence>MDTNASGLKPCDHHEDPSQDETLAAFSFIVNVLVVGFVSVLGVICNVLSVITLQLDRHKLSMSVLLQGLAVTDIVFLCYSFVYTCLRSVFPYSGRVQSIYAASKHIVAYLLPIGWMAQTSAIWIVVLVSLDRFIAVCLPFRANRLCTIRHSRIAVVVVWVSSAIFNLPRFFYYHQQSFGSHTTSNSTFVAHLPLNSAFWSRYRTIYHIYMTMTFLFIIPLPVLVILNVKLMREIAEAKKRQLQLTGTKAERDTISVTVNLIAVVTVFILCETPDFIASVITLEDFCFDKLAIEYFLCIKEALLVMGASTNFFIYCLFYNSFRRLICRLLCQPFILLDDVASNVDREKASRSNYSPPMTARRHRLTENLMPDSHTSVI</sequence>
<dbReference type="EMBL" id="AMQN01005400">
    <property type="status" value="NOT_ANNOTATED_CDS"/>
    <property type="molecule type" value="Genomic_DNA"/>
</dbReference>
<dbReference type="PRINTS" id="PR00237">
    <property type="entry name" value="GPCRRHODOPSN"/>
</dbReference>
<dbReference type="InterPro" id="IPR017452">
    <property type="entry name" value="GPCR_Rhodpsn_7TM"/>
</dbReference>
<evidence type="ECO:0000256" key="6">
    <source>
        <dbReference type="SAM" id="Phobius"/>
    </source>
</evidence>
<protein>
    <recommendedName>
        <fullName evidence="7">G-protein coupled receptors family 1 profile domain-containing protein</fullName>
    </recommendedName>
</protein>
<dbReference type="CDD" id="cd14978">
    <property type="entry name" value="7tmA_FMRFamide_R-like"/>
    <property type="match status" value="1"/>
</dbReference>
<keyword evidence="5" id="KW-0675">Receptor</keyword>
<dbReference type="EnsemblMetazoa" id="CapteT196453">
    <property type="protein sequence ID" value="CapteP196453"/>
    <property type="gene ID" value="CapteG196453"/>
</dbReference>
<keyword evidence="3 6" id="KW-1133">Transmembrane helix</keyword>
<dbReference type="OMA" id="MENTTMK"/>
<dbReference type="OrthoDB" id="10011262at2759"/>
<feature type="domain" description="G-protein coupled receptors family 1 profile" evidence="7">
    <location>
        <begin position="45"/>
        <end position="314"/>
    </location>
</feature>
<reference evidence="8 10" key="2">
    <citation type="journal article" date="2013" name="Nature">
        <title>Insights into bilaterian evolution from three spiralian genomes.</title>
        <authorList>
            <person name="Simakov O."/>
            <person name="Marletaz F."/>
            <person name="Cho S.J."/>
            <person name="Edsinger-Gonzales E."/>
            <person name="Havlak P."/>
            <person name="Hellsten U."/>
            <person name="Kuo D.H."/>
            <person name="Larsson T."/>
            <person name="Lv J."/>
            <person name="Arendt D."/>
            <person name="Savage R."/>
            <person name="Osoegawa K."/>
            <person name="de Jong P."/>
            <person name="Grimwood J."/>
            <person name="Chapman J.A."/>
            <person name="Shapiro H."/>
            <person name="Aerts A."/>
            <person name="Otillar R.P."/>
            <person name="Terry A.Y."/>
            <person name="Boore J.L."/>
            <person name="Grigoriev I.V."/>
            <person name="Lindberg D.R."/>
            <person name="Seaver E.C."/>
            <person name="Weisblat D.A."/>
            <person name="Putnam N.H."/>
            <person name="Rokhsar D.S."/>
        </authorList>
    </citation>
    <scope>NUCLEOTIDE SEQUENCE</scope>
    <source>
        <strain evidence="8 10">I ESC-2004</strain>
    </source>
</reference>
<name>R7V1Q9_CAPTE</name>
<dbReference type="InterPro" id="IPR052954">
    <property type="entry name" value="GPCR-Ligand_Int"/>
</dbReference>
<dbReference type="PROSITE" id="PS00237">
    <property type="entry name" value="G_PROTEIN_RECEP_F1_1"/>
    <property type="match status" value="1"/>
</dbReference>
<evidence type="ECO:0000256" key="5">
    <source>
        <dbReference type="RuleBase" id="RU000688"/>
    </source>
</evidence>
<dbReference type="SUPFAM" id="SSF81321">
    <property type="entry name" value="Family A G protein-coupled receptor-like"/>
    <property type="match status" value="1"/>
</dbReference>